<dbReference type="AlphaFoldDB" id="A0AAW0XLU6"/>
<evidence type="ECO:0000313" key="2">
    <source>
        <dbReference type="Proteomes" id="UP001445076"/>
    </source>
</evidence>
<name>A0AAW0XLU6_CHEQU</name>
<proteinExistence type="predicted"/>
<dbReference type="Proteomes" id="UP001445076">
    <property type="component" value="Unassembled WGS sequence"/>
</dbReference>
<dbReference type="EMBL" id="JARKIK010000032">
    <property type="protein sequence ID" value="KAK8740716.1"/>
    <property type="molecule type" value="Genomic_DNA"/>
</dbReference>
<reference evidence="1 2" key="1">
    <citation type="journal article" date="2024" name="BMC Genomics">
        <title>Genome assembly of redclaw crayfish (Cherax quadricarinatus) provides insights into its immune adaptation and hypoxia tolerance.</title>
        <authorList>
            <person name="Liu Z."/>
            <person name="Zheng J."/>
            <person name="Li H."/>
            <person name="Fang K."/>
            <person name="Wang S."/>
            <person name="He J."/>
            <person name="Zhou D."/>
            <person name="Weng S."/>
            <person name="Chi M."/>
            <person name="Gu Z."/>
            <person name="He J."/>
            <person name="Li F."/>
            <person name="Wang M."/>
        </authorList>
    </citation>
    <scope>NUCLEOTIDE SEQUENCE [LARGE SCALE GENOMIC DNA]</scope>
    <source>
        <strain evidence="1">ZL_2023a</strain>
    </source>
</reference>
<keyword evidence="2" id="KW-1185">Reference proteome</keyword>
<comment type="caution">
    <text evidence="1">The sequence shown here is derived from an EMBL/GenBank/DDBJ whole genome shotgun (WGS) entry which is preliminary data.</text>
</comment>
<gene>
    <name evidence="1" type="ORF">OTU49_002670</name>
</gene>
<organism evidence="1 2">
    <name type="scientific">Cherax quadricarinatus</name>
    <name type="common">Australian red claw crayfish</name>
    <dbReference type="NCBI Taxonomy" id="27406"/>
    <lineage>
        <taxon>Eukaryota</taxon>
        <taxon>Metazoa</taxon>
        <taxon>Ecdysozoa</taxon>
        <taxon>Arthropoda</taxon>
        <taxon>Crustacea</taxon>
        <taxon>Multicrustacea</taxon>
        <taxon>Malacostraca</taxon>
        <taxon>Eumalacostraca</taxon>
        <taxon>Eucarida</taxon>
        <taxon>Decapoda</taxon>
        <taxon>Pleocyemata</taxon>
        <taxon>Astacidea</taxon>
        <taxon>Parastacoidea</taxon>
        <taxon>Parastacidae</taxon>
        <taxon>Cherax</taxon>
    </lineage>
</organism>
<sequence>FLVNPVVTYLKMIIKPHLEDNPNENVDDDMIIVSKQLLQSGISLHDDQPSEILTIVMTATEVLCCRQLSQQTRLSLVAALAELWPCLVKGNVNMQTEHASLAAKLGVSLPI</sequence>
<protein>
    <submittedName>
        <fullName evidence="1">Uncharacterized protein</fullName>
    </submittedName>
</protein>
<feature type="non-terminal residue" evidence="1">
    <location>
        <position position="1"/>
    </location>
</feature>
<evidence type="ECO:0000313" key="1">
    <source>
        <dbReference type="EMBL" id="KAK8740716.1"/>
    </source>
</evidence>
<accession>A0AAW0XLU6</accession>